<dbReference type="OrthoDB" id="3268827at2759"/>
<dbReference type="PANTHER" id="PTHR46579:SF2">
    <property type="entry name" value="C2H2-TYPE DOMAIN-CONTAINING PROTEIN"/>
    <property type="match status" value="1"/>
</dbReference>
<dbReference type="AlphaFoldDB" id="A0A4S8LJJ8"/>
<accession>A0A4S8LJJ8</accession>
<organism evidence="2 3">
    <name type="scientific">Dendrothele bispora (strain CBS 962.96)</name>
    <dbReference type="NCBI Taxonomy" id="1314807"/>
    <lineage>
        <taxon>Eukaryota</taxon>
        <taxon>Fungi</taxon>
        <taxon>Dikarya</taxon>
        <taxon>Basidiomycota</taxon>
        <taxon>Agaricomycotina</taxon>
        <taxon>Agaricomycetes</taxon>
        <taxon>Agaricomycetidae</taxon>
        <taxon>Agaricales</taxon>
        <taxon>Agaricales incertae sedis</taxon>
        <taxon>Dendrothele</taxon>
    </lineage>
</organism>
<gene>
    <name evidence="2" type="ORF">K435DRAFT_803020</name>
</gene>
<dbReference type="Proteomes" id="UP000297245">
    <property type="component" value="Unassembled WGS sequence"/>
</dbReference>
<feature type="compositionally biased region" description="Basic residues" evidence="1">
    <location>
        <begin position="796"/>
        <end position="818"/>
    </location>
</feature>
<name>A0A4S8LJJ8_DENBC</name>
<protein>
    <recommendedName>
        <fullName evidence="4">Transposase domain-containing protein</fullName>
    </recommendedName>
</protein>
<dbReference type="EMBL" id="ML179382">
    <property type="protein sequence ID" value="THU89100.1"/>
    <property type="molecule type" value="Genomic_DNA"/>
</dbReference>
<evidence type="ECO:0000313" key="3">
    <source>
        <dbReference type="Proteomes" id="UP000297245"/>
    </source>
</evidence>
<reference evidence="2 3" key="1">
    <citation type="journal article" date="2019" name="Nat. Ecol. Evol.">
        <title>Megaphylogeny resolves global patterns of mushroom evolution.</title>
        <authorList>
            <person name="Varga T."/>
            <person name="Krizsan K."/>
            <person name="Foldi C."/>
            <person name="Dima B."/>
            <person name="Sanchez-Garcia M."/>
            <person name="Sanchez-Ramirez S."/>
            <person name="Szollosi G.J."/>
            <person name="Szarkandi J.G."/>
            <person name="Papp V."/>
            <person name="Albert L."/>
            <person name="Andreopoulos W."/>
            <person name="Angelini C."/>
            <person name="Antonin V."/>
            <person name="Barry K.W."/>
            <person name="Bougher N.L."/>
            <person name="Buchanan P."/>
            <person name="Buyck B."/>
            <person name="Bense V."/>
            <person name="Catcheside P."/>
            <person name="Chovatia M."/>
            <person name="Cooper J."/>
            <person name="Damon W."/>
            <person name="Desjardin D."/>
            <person name="Finy P."/>
            <person name="Geml J."/>
            <person name="Haridas S."/>
            <person name="Hughes K."/>
            <person name="Justo A."/>
            <person name="Karasinski D."/>
            <person name="Kautmanova I."/>
            <person name="Kiss B."/>
            <person name="Kocsube S."/>
            <person name="Kotiranta H."/>
            <person name="LaButti K.M."/>
            <person name="Lechner B.E."/>
            <person name="Liimatainen K."/>
            <person name="Lipzen A."/>
            <person name="Lukacs Z."/>
            <person name="Mihaltcheva S."/>
            <person name="Morgado L.N."/>
            <person name="Niskanen T."/>
            <person name="Noordeloos M.E."/>
            <person name="Ohm R.A."/>
            <person name="Ortiz-Santana B."/>
            <person name="Ovrebo C."/>
            <person name="Racz N."/>
            <person name="Riley R."/>
            <person name="Savchenko A."/>
            <person name="Shiryaev A."/>
            <person name="Soop K."/>
            <person name="Spirin V."/>
            <person name="Szebenyi C."/>
            <person name="Tomsovsky M."/>
            <person name="Tulloss R.E."/>
            <person name="Uehling J."/>
            <person name="Grigoriev I.V."/>
            <person name="Vagvolgyi C."/>
            <person name="Papp T."/>
            <person name="Martin F.M."/>
            <person name="Miettinen O."/>
            <person name="Hibbett D.S."/>
            <person name="Nagy L.G."/>
        </authorList>
    </citation>
    <scope>NUCLEOTIDE SEQUENCE [LARGE SCALE GENOMIC DNA]</scope>
    <source>
        <strain evidence="2 3">CBS 962.96</strain>
    </source>
</reference>
<dbReference type="PANTHER" id="PTHR46579">
    <property type="entry name" value="F5/8 TYPE C DOMAIN-CONTAINING PROTEIN-RELATED"/>
    <property type="match status" value="1"/>
</dbReference>
<keyword evidence="3" id="KW-1185">Reference proteome</keyword>
<feature type="region of interest" description="Disordered" evidence="1">
    <location>
        <begin position="20"/>
        <end position="47"/>
    </location>
</feature>
<proteinExistence type="predicted"/>
<feature type="region of interest" description="Disordered" evidence="1">
    <location>
        <begin position="736"/>
        <end position="836"/>
    </location>
</feature>
<sequence length="1133" mass="127067">MKYEDKSPSVTVLATVCLPGDGKDRTRYRLPSPSIKSRLSTTPSSSGLRDVLSVLDRKSKRSKAFRKRYDEAKLLRQQSHSYQPPTQSLNPATLSVAPPAYYTPPQLPPAPPAYYTPPPLQPAIVERSFQNVNVSEASKTVATPLHDLVDTEQPVDHGYAATSNPEDIVRAVEEAGSEYAEALIRSGIEFDEVADDDWENELEEEYGDAGSGAPVEMPVDRPAEIGGDTRPLPEIEDPKEENDPDPFLYELPEVSGRGPEPIISNLAVYLLYMLVAWLHTQFHLPFRACKAVLVVVRLALSSVGAVLDEPVVTTLPSVMQHLGIESDFRILPVCPRCQEVYPASTEKSALCLSCNEPLFKTEPTPGQQRRGIPTREDPKPCLQFPVKSISEQLASMLSVPGVEDEMDKVFETFANHQPGQYRTIFDGKVCRELRSADGSLFFSPSQREREDGEMRIGLTMGVDWYRTANLILAGIMPSPKEASPDQVQRYMRPFINELLRLWKDGIRVVTPKFPEGRLVRVALVAVVCDKPAAHKLGGFGSHSHTHFCTMCWISQGDKGSAQAFVENGFRKRTDAEHRRLQKEYLQCTSNSAQDNFVRENATRWAELHRLPYFDLCAMIVIDPMHNLFLGLVKTHFYHIWVQHHILRKNKELKALHGILSQLNLPSKLGRLPRLIGEPAGGSLTADQWLIFATIVAPLAIPQIWQDYLANESPHEIAARRASAIVANLEARRAAARALRERQQAGGEDEVEEGTTKRHRKPTERAVNMDIDSDLEIPDDGALDDPDDPTFGSRAKASNKGKGKGPSRKGRGRTGKKGKNVANPSEDPESTVSNLHPDDPTNFLKLCTALVLVTARNINEEDINRVDELIRDYCTELIDPVCPQLYGASVIRPNHHYTTHVASNIRNYGPLHEFWTFLFERLNRVLKSFNTANHAGGELEVSFFREFHRTVQHAKLLSNPTPRPFPVEVHESIKAMYNASADDRGTLQSLAQELDEVYEDDGFRLLFSTRSEYLNLPAPVYFALLKFLQERNPSLAIHSYLRFAPHVDSLSLRPSVLVFNHVIVNGRRYTAASRTNAISDSLILVRQTPTSLWAGRLEQIFKLQQPNISSEYFGYVRWLIPAEMDLSGTVWETL</sequence>
<evidence type="ECO:0000313" key="2">
    <source>
        <dbReference type="EMBL" id="THU89100.1"/>
    </source>
</evidence>
<evidence type="ECO:0008006" key="4">
    <source>
        <dbReference type="Google" id="ProtNLM"/>
    </source>
</evidence>
<evidence type="ECO:0000256" key="1">
    <source>
        <dbReference type="SAM" id="MobiDB-lite"/>
    </source>
</evidence>
<feature type="compositionally biased region" description="Acidic residues" evidence="1">
    <location>
        <begin position="770"/>
        <end position="787"/>
    </location>
</feature>
<feature type="compositionally biased region" description="Polar residues" evidence="1">
    <location>
        <begin position="34"/>
        <end position="47"/>
    </location>
</feature>